<dbReference type="SUPFAM" id="SSF53335">
    <property type="entry name" value="S-adenosyl-L-methionine-dependent methyltransferases"/>
    <property type="match status" value="1"/>
</dbReference>
<dbReference type="RefSeq" id="WP_189829135.1">
    <property type="nucleotide sequence ID" value="NZ_BMVX01000038.1"/>
</dbReference>
<protein>
    <recommendedName>
        <fullName evidence="4">SAM-dependent methyltransferase</fullName>
    </recommendedName>
</protein>
<dbReference type="InterPro" id="IPR006764">
    <property type="entry name" value="SAM_dep_MeTrfase_SAV2177_type"/>
</dbReference>
<dbReference type="AlphaFoldDB" id="A0A918RDV3"/>
<dbReference type="Proteomes" id="UP000634660">
    <property type="component" value="Unassembled WGS sequence"/>
</dbReference>
<evidence type="ECO:0008006" key="4">
    <source>
        <dbReference type="Google" id="ProtNLM"/>
    </source>
</evidence>
<feature type="region of interest" description="Disordered" evidence="1">
    <location>
        <begin position="279"/>
        <end position="303"/>
    </location>
</feature>
<dbReference type="EMBL" id="BMVX01000038">
    <property type="protein sequence ID" value="GGZ95157.1"/>
    <property type="molecule type" value="Genomic_DNA"/>
</dbReference>
<evidence type="ECO:0000256" key="1">
    <source>
        <dbReference type="SAM" id="MobiDB-lite"/>
    </source>
</evidence>
<evidence type="ECO:0000313" key="2">
    <source>
        <dbReference type="EMBL" id="GGZ95157.1"/>
    </source>
</evidence>
<proteinExistence type="predicted"/>
<sequence>MGSATEPDNRYGPVDLTVPSSARVHDVLLGEQQYQVDRDLAAALQRAAPWIVRAARDNREHGLRAAEFLARAGHRQFLDLGAGIPRGGRDGDVHDVVRMVQPDARIVSVDTDAVAHAHRRTHTEDLRDRAVRHDVTDMDGLLAHPGLDTFDAGQPIAVLAHEVLSEVADTHLVVRLMAELRGRLPAGSAISVTHAALDSHREDPARAAETAHITRLYREAGIAFHPRTLDEVTALAGRWMLAEPGVTFVGRWHPRTRDIPAPVDAAYAFIAHSPLPATRPVATTERTGPTGDDQAIERTARQL</sequence>
<dbReference type="Pfam" id="PF04672">
    <property type="entry name" value="Methyltransf_19"/>
    <property type="match status" value="1"/>
</dbReference>
<name>A0A918RDV3_9ACTN</name>
<reference evidence="2" key="1">
    <citation type="journal article" date="2014" name="Int. J. Syst. Evol. Microbiol.">
        <title>Complete genome sequence of Corynebacterium casei LMG S-19264T (=DSM 44701T), isolated from a smear-ripened cheese.</title>
        <authorList>
            <consortium name="US DOE Joint Genome Institute (JGI-PGF)"/>
            <person name="Walter F."/>
            <person name="Albersmeier A."/>
            <person name="Kalinowski J."/>
            <person name="Ruckert C."/>
        </authorList>
    </citation>
    <scope>NUCLEOTIDE SEQUENCE</scope>
    <source>
        <strain evidence="2">JCM 4834</strain>
    </source>
</reference>
<comment type="caution">
    <text evidence="2">The sequence shown here is derived from an EMBL/GenBank/DDBJ whole genome shotgun (WGS) entry which is preliminary data.</text>
</comment>
<organism evidence="2 3">
    <name type="scientific">Streptomyces subrutilus</name>
    <dbReference type="NCBI Taxonomy" id="36818"/>
    <lineage>
        <taxon>Bacteria</taxon>
        <taxon>Bacillati</taxon>
        <taxon>Actinomycetota</taxon>
        <taxon>Actinomycetes</taxon>
        <taxon>Kitasatosporales</taxon>
        <taxon>Streptomycetaceae</taxon>
        <taxon>Streptomyces</taxon>
    </lineage>
</organism>
<dbReference type="Gene3D" id="3.40.50.150">
    <property type="entry name" value="Vaccinia Virus protein VP39"/>
    <property type="match status" value="1"/>
</dbReference>
<reference evidence="2" key="2">
    <citation type="submission" date="2020-09" db="EMBL/GenBank/DDBJ databases">
        <authorList>
            <person name="Sun Q."/>
            <person name="Ohkuma M."/>
        </authorList>
    </citation>
    <scope>NUCLEOTIDE SEQUENCE</scope>
    <source>
        <strain evidence="2">JCM 4834</strain>
    </source>
</reference>
<evidence type="ECO:0000313" key="3">
    <source>
        <dbReference type="Proteomes" id="UP000634660"/>
    </source>
</evidence>
<gene>
    <name evidence="2" type="ORF">GCM10010371_63840</name>
</gene>
<accession>A0A918RDV3</accession>
<dbReference type="PIRSF" id="PIRSF017393">
    <property type="entry name" value="MTase_SAV2177"/>
    <property type="match status" value="1"/>
</dbReference>
<dbReference type="InterPro" id="IPR029063">
    <property type="entry name" value="SAM-dependent_MTases_sf"/>
</dbReference>